<comment type="pathway">
    <text evidence="9">tRNA modification; tRNA-queuosine biosynthesis.</text>
</comment>
<dbReference type="PROSITE" id="PS00198">
    <property type="entry name" value="4FE4S_FER_1"/>
    <property type="match status" value="1"/>
</dbReference>
<keyword evidence="12" id="KW-1185">Reference proteome</keyword>
<feature type="binding site" evidence="9">
    <location>
        <position position="277"/>
    </location>
    <ligand>
        <name>[4Fe-4S] cluster</name>
        <dbReference type="ChEBI" id="CHEBI:49883"/>
        <label>2</label>
    </ligand>
</feature>
<feature type="binding site" evidence="9">
    <location>
        <position position="230"/>
    </location>
    <ligand>
        <name>[4Fe-4S] cluster</name>
        <dbReference type="ChEBI" id="CHEBI:49883"/>
        <label>1</label>
    </ligand>
</feature>
<dbReference type="Proteomes" id="UP000215188">
    <property type="component" value="Unassembled WGS sequence"/>
</dbReference>
<comment type="cofactor">
    <cofactor evidence="9">
        <name>[4Fe-4S] cluster</name>
        <dbReference type="ChEBI" id="CHEBI:49883"/>
    </cofactor>
    <text evidence="9">Binds 2 [4Fe-4S] clusters per monomer.</text>
</comment>
<evidence type="ECO:0000256" key="9">
    <source>
        <dbReference type="HAMAP-Rule" id="MF_00916"/>
    </source>
</evidence>
<feature type="binding site" evidence="9">
    <location>
        <position position="83"/>
    </location>
    <ligand>
        <name>cob(II)alamin</name>
        <dbReference type="ChEBI" id="CHEBI:16304"/>
    </ligand>
</feature>
<dbReference type="InterPro" id="IPR017900">
    <property type="entry name" value="4Fe4S_Fe_S_CS"/>
</dbReference>
<feature type="binding site" evidence="9">
    <location>
        <position position="227"/>
    </location>
    <ligand>
        <name>[4Fe-4S] cluster</name>
        <dbReference type="ChEBI" id="CHEBI:49883"/>
        <label>1</label>
    </ligand>
</feature>
<evidence type="ECO:0000256" key="3">
    <source>
        <dbReference type="ARBA" id="ARBA00022694"/>
    </source>
</evidence>
<keyword evidence="6 9" id="KW-0560">Oxidoreductase</keyword>
<keyword evidence="4 9" id="KW-0479">Metal-binding</keyword>
<accession>A0A229FW98</accession>
<evidence type="ECO:0000313" key="12">
    <source>
        <dbReference type="Proteomes" id="UP000215188"/>
    </source>
</evidence>
<evidence type="ECO:0000256" key="7">
    <source>
        <dbReference type="ARBA" id="ARBA00023004"/>
    </source>
</evidence>
<dbReference type="NCBIfam" id="TIGR00276">
    <property type="entry name" value="tRNA epoxyqueuosine(34) reductase QueG"/>
    <property type="match status" value="1"/>
</dbReference>
<comment type="caution">
    <text evidence="9">Lacks conserved residue(s) required for the propagation of feature annotation.</text>
</comment>
<dbReference type="Pfam" id="PF08331">
    <property type="entry name" value="QueG_DUF1730"/>
    <property type="match status" value="1"/>
</dbReference>
<dbReference type="AlphaFoldDB" id="A0A229FW98"/>
<dbReference type="Pfam" id="PF13484">
    <property type="entry name" value="Fer4_16"/>
    <property type="match status" value="1"/>
</dbReference>
<feature type="binding site" evidence="9">
    <location>
        <position position="205"/>
    </location>
    <ligand>
        <name>cob(II)alamin</name>
        <dbReference type="ChEBI" id="CHEBI:16304"/>
    </ligand>
</feature>
<feature type="binding site" evidence="9">
    <location>
        <position position="224"/>
    </location>
    <ligand>
        <name>[4Fe-4S] cluster</name>
        <dbReference type="ChEBI" id="CHEBI:49883"/>
        <label>1</label>
    </ligand>
</feature>
<name>A0A229FW98_9BURK</name>
<feature type="domain" description="4Fe-4S ferredoxin-type" evidence="10">
    <location>
        <begin position="212"/>
        <end position="244"/>
    </location>
</feature>
<dbReference type="PROSITE" id="PS51379">
    <property type="entry name" value="4FE4S_FER_2"/>
    <property type="match status" value="1"/>
</dbReference>
<comment type="subunit">
    <text evidence="9">Monomer.</text>
</comment>
<evidence type="ECO:0000313" key="11">
    <source>
        <dbReference type="EMBL" id="OXL16281.1"/>
    </source>
</evidence>
<dbReference type="PANTHER" id="PTHR30002">
    <property type="entry name" value="EPOXYQUEUOSINE REDUCTASE"/>
    <property type="match status" value="1"/>
</dbReference>
<evidence type="ECO:0000256" key="8">
    <source>
        <dbReference type="ARBA" id="ARBA00023014"/>
    </source>
</evidence>
<dbReference type="EMBL" id="NJGG01000001">
    <property type="protein sequence ID" value="OXL16281.1"/>
    <property type="molecule type" value="Genomic_DNA"/>
</dbReference>
<evidence type="ECO:0000259" key="10">
    <source>
        <dbReference type="PROSITE" id="PS51379"/>
    </source>
</evidence>
<comment type="cofactor">
    <cofactor evidence="9">
        <name>cob(II)alamin</name>
        <dbReference type="ChEBI" id="CHEBI:16304"/>
    </cofactor>
</comment>
<feature type="binding site" evidence="9">
    <location>
        <position position="284"/>
    </location>
    <ligand>
        <name>[4Fe-4S] cluster</name>
        <dbReference type="ChEBI" id="CHEBI:49883"/>
        <label>1</label>
    </ligand>
</feature>
<dbReference type="SUPFAM" id="SSF46548">
    <property type="entry name" value="alpha-helical ferredoxin"/>
    <property type="match status" value="1"/>
</dbReference>
<keyword evidence="3 9" id="KW-0819">tRNA processing</keyword>
<dbReference type="InterPro" id="IPR017896">
    <property type="entry name" value="4Fe4S_Fe-S-bd"/>
</dbReference>
<dbReference type="FunFam" id="3.30.70.20:FF:000017">
    <property type="entry name" value="Epoxyqueuosine reductase"/>
    <property type="match status" value="1"/>
</dbReference>
<keyword evidence="8 9" id="KW-0411">Iron-sulfur</keyword>
<evidence type="ECO:0000256" key="2">
    <source>
        <dbReference type="ARBA" id="ARBA00022490"/>
    </source>
</evidence>
<reference evidence="11 12" key="1">
    <citation type="submission" date="2017-06" db="EMBL/GenBank/DDBJ databases">
        <title>Reclassification of a Polynucleobacter cosmopolitanus strain isolated from tropical Lake Victoria as Polynucleobacter victoriensis comb. nov.</title>
        <authorList>
            <person name="Hahn M.W."/>
        </authorList>
    </citation>
    <scope>NUCLEOTIDE SEQUENCE [LARGE SCALE GENOMIC DNA]</scope>
    <source>
        <strain evidence="11 12">MWH-MoIso2</strain>
    </source>
</reference>
<comment type="caution">
    <text evidence="11">The sequence shown here is derived from an EMBL/GenBank/DDBJ whole genome shotgun (WGS) entry which is preliminary data.</text>
</comment>
<protein>
    <recommendedName>
        <fullName evidence="9">Epoxyqueuosine reductase</fullName>
        <ecNumber evidence="9">1.17.99.6</ecNumber>
    </recommendedName>
    <alternativeName>
        <fullName evidence="9">Queuosine biosynthesis protein QueG</fullName>
    </alternativeName>
</protein>
<dbReference type="PANTHER" id="PTHR30002:SF4">
    <property type="entry name" value="EPOXYQUEUOSINE REDUCTASE"/>
    <property type="match status" value="1"/>
</dbReference>
<organism evidence="11 12">
    <name type="scientific">Polynucleobacter cosmopolitanus</name>
    <dbReference type="NCBI Taxonomy" id="351345"/>
    <lineage>
        <taxon>Bacteria</taxon>
        <taxon>Pseudomonadati</taxon>
        <taxon>Pseudomonadota</taxon>
        <taxon>Betaproteobacteria</taxon>
        <taxon>Burkholderiales</taxon>
        <taxon>Burkholderiaceae</taxon>
        <taxon>Polynucleobacter</taxon>
    </lineage>
</organism>
<evidence type="ECO:0000256" key="4">
    <source>
        <dbReference type="ARBA" id="ARBA00022723"/>
    </source>
</evidence>
<keyword evidence="9" id="KW-0170">Cobalt</keyword>
<dbReference type="OrthoDB" id="9784571at2"/>
<evidence type="ECO:0000256" key="1">
    <source>
        <dbReference type="ARBA" id="ARBA00022485"/>
    </source>
</evidence>
<comment type="subcellular location">
    <subcellularLocation>
        <location evidence="9">Cytoplasm</location>
    </subcellularLocation>
</comment>
<feature type="binding site" evidence="9">
    <location>
        <position position="250"/>
    </location>
    <ligand>
        <name>[4Fe-4S] cluster</name>
        <dbReference type="ChEBI" id="CHEBI:49883"/>
        <label>2</label>
    </ligand>
</feature>
<keyword evidence="2 9" id="KW-0963">Cytoplasm</keyword>
<feature type="binding site" evidence="9">
    <location>
        <position position="252"/>
    </location>
    <ligand>
        <name>cob(II)alamin</name>
        <dbReference type="ChEBI" id="CHEBI:16304"/>
    </ligand>
</feature>
<dbReference type="GO" id="GO:0051539">
    <property type="term" value="F:4 iron, 4 sulfur cluster binding"/>
    <property type="evidence" value="ECO:0007669"/>
    <property type="project" value="UniProtKB-KW"/>
</dbReference>
<dbReference type="GO" id="GO:0052693">
    <property type="term" value="F:epoxyqueuosine reductase activity"/>
    <property type="evidence" value="ECO:0007669"/>
    <property type="project" value="UniProtKB-UniRule"/>
</dbReference>
<feature type="active site" description="Proton donor" evidence="9">
    <location>
        <position position="170"/>
    </location>
</feature>
<sequence>MSIFCHWDLQSHHGAKIVTQTQTTKDHFIQDISWLRREAIDLGFGDIRVSDTDLSVAGPRLKEWLDAGRHGDMNYMRERAHLRLNPQELQPGTVRVLTVRMDYLPDTSEMRQAVDWRNKEIARWDEPSQAVVAMYARGRDYHKVLRQRLQSLADVIEKKIGPFGYRVFVDSGPVMEVEMANKSGLGWRGKHTLLLNREAGSMFFLGEILVDVPFPVDEPITSHCGECSACINICPTQAITAPYQLDARRCISYLTIEHQGSIPEELRPLMGNRVYGCDDCQLVCPWNKFAQLSSVPDFLPRHGLEHADLLNLWSWSEEDFLSKHEGSPIRRIGYEAWRRNLAVGMGNALRSETLDDGVREKIIGGLKQVLPNASDMLKEHIEWALMQTSKVSK</sequence>
<feature type="binding site" evidence="9">
    <location>
        <position position="170"/>
    </location>
    <ligand>
        <name>cob(II)alamin</name>
        <dbReference type="ChEBI" id="CHEBI:16304"/>
    </ligand>
</feature>
<keyword evidence="7 9" id="KW-0408">Iron</keyword>
<dbReference type="GO" id="GO:0031419">
    <property type="term" value="F:cobalamin binding"/>
    <property type="evidence" value="ECO:0007669"/>
    <property type="project" value="UniProtKB-KW"/>
</dbReference>
<proteinExistence type="inferred from homology"/>
<gene>
    <name evidence="9 11" type="primary">queG</name>
    <name evidence="11" type="ORF">AOC33_04205</name>
</gene>
<comment type="catalytic activity">
    <reaction evidence="9">
        <text>epoxyqueuosine(34) in tRNA + AH2 = queuosine(34) in tRNA + A + H2O</text>
        <dbReference type="Rhea" id="RHEA:32159"/>
        <dbReference type="Rhea" id="RHEA-COMP:18571"/>
        <dbReference type="Rhea" id="RHEA-COMP:18582"/>
        <dbReference type="ChEBI" id="CHEBI:13193"/>
        <dbReference type="ChEBI" id="CHEBI:15377"/>
        <dbReference type="ChEBI" id="CHEBI:17499"/>
        <dbReference type="ChEBI" id="CHEBI:194431"/>
        <dbReference type="ChEBI" id="CHEBI:194443"/>
        <dbReference type="EC" id="1.17.99.6"/>
    </reaction>
</comment>
<dbReference type="InterPro" id="IPR013542">
    <property type="entry name" value="QueG_DUF1730"/>
</dbReference>
<dbReference type="InterPro" id="IPR004453">
    <property type="entry name" value="QueG"/>
</dbReference>
<comment type="function">
    <text evidence="9">Catalyzes the conversion of epoxyqueuosine (oQ) to queuosine (Q), which is a hypermodified base found in the wobble positions of tRNA(Asp), tRNA(Asn), tRNA(His) and tRNA(Tyr).</text>
</comment>
<feature type="binding site" evidence="9">
    <location>
        <begin position="277"/>
        <end position="278"/>
    </location>
    <ligand>
        <name>cob(II)alamin</name>
        <dbReference type="ChEBI" id="CHEBI:16304"/>
    </ligand>
</feature>
<dbReference type="Gene3D" id="3.30.70.20">
    <property type="match status" value="1"/>
</dbReference>
<dbReference type="GO" id="GO:0005737">
    <property type="term" value="C:cytoplasm"/>
    <property type="evidence" value="ECO:0007669"/>
    <property type="project" value="UniProtKB-SubCell"/>
</dbReference>
<dbReference type="HAMAP" id="MF_00916">
    <property type="entry name" value="QueG"/>
    <property type="match status" value="1"/>
</dbReference>
<evidence type="ECO:0000256" key="6">
    <source>
        <dbReference type="ARBA" id="ARBA00023002"/>
    </source>
</evidence>
<feature type="binding site" evidence="9">
    <location>
        <position position="194"/>
    </location>
    <ligand>
        <name>cob(II)alamin</name>
        <dbReference type="ChEBI" id="CHEBI:16304"/>
    </ligand>
</feature>
<dbReference type="UniPathway" id="UPA00392"/>
<feature type="binding site" evidence="9">
    <location>
        <position position="234"/>
    </location>
    <ligand>
        <name>[4Fe-4S] cluster</name>
        <dbReference type="ChEBI" id="CHEBI:49883"/>
        <label>2</label>
    </ligand>
</feature>
<feature type="binding site" evidence="9">
    <location>
        <position position="280"/>
    </location>
    <ligand>
        <name>[4Fe-4S] cluster</name>
        <dbReference type="ChEBI" id="CHEBI:49883"/>
        <label>2</label>
    </ligand>
</feature>
<evidence type="ECO:0000256" key="5">
    <source>
        <dbReference type="ARBA" id="ARBA00022785"/>
    </source>
</evidence>
<keyword evidence="1 9" id="KW-0004">4Fe-4S</keyword>
<dbReference type="GO" id="GO:0046872">
    <property type="term" value="F:metal ion binding"/>
    <property type="evidence" value="ECO:0007669"/>
    <property type="project" value="UniProtKB-KW"/>
</dbReference>
<keyword evidence="5 9" id="KW-0671">Queuosine biosynthesis</keyword>
<keyword evidence="9" id="KW-0846">Cobalamin</keyword>
<comment type="similarity">
    <text evidence="9">Belongs to the QueG family.</text>
</comment>
<dbReference type="GO" id="GO:0008616">
    <property type="term" value="P:tRNA queuosine(34) biosynthetic process"/>
    <property type="evidence" value="ECO:0007669"/>
    <property type="project" value="UniProtKB-UniRule"/>
</dbReference>
<dbReference type="EC" id="1.17.99.6" evidence="9"/>